<dbReference type="InterPro" id="IPR041498">
    <property type="entry name" value="Big_6"/>
</dbReference>
<keyword evidence="8" id="KW-0176">Collagen</keyword>
<dbReference type="GO" id="GO:0005615">
    <property type="term" value="C:extracellular space"/>
    <property type="evidence" value="ECO:0007669"/>
    <property type="project" value="TreeGrafter"/>
</dbReference>
<organism evidence="7 9">
    <name type="scientific">Streptococcus acidominimus</name>
    <dbReference type="NCBI Taxonomy" id="1326"/>
    <lineage>
        <taxon>Bacteria</taxon>
        <taxon>Bacillati</taxon>
        <taxon>Bacillota</taxon>
        <taxon>Bacilli</taxon>
        <taxon>Lactobacillales</taxon>
        <taxon>Streptococcaceae</taxon>
        <taxon>Streptococcus</taxon>
    </lineage>
</organism>
<feature type="compositionally biased region" description="Polar residues" evidence="5">
    <location>
        <begin position="1888"/>
        <end position="1909"/>
    </location>
</feature>
<feature type="compositionally biased region" description="Basic and acidic residues" evidence="5">
    <location>
        <begin position="1741"/>
        <end position="1755"/>
    </location>
</feature>
<reference evidence="8 10" key="3">
    <citation type="submission" date="2018-06" db="EMBL/GenBank/DDBJ databases">
        <authorList>
            <consortium name="Pathogen Informatics"/>
            <person name="Doyle S."/>
        </authorList>
    </citation>
    <scope>NUCLEOTIDE SEQUENCE [LARGE SCALE GENOMIC DNA]</scope>
    <source>
        <strain evidence="8 10">NCTC12957</strain>
    </source>
</reference>
<evidence type="ECO:0000256" key="1">
    <source>
        <dbReference type="ARBA" id="ARBA00022512"/>
    </source>
</evidence>
<dbReference type="Gene3D" id="2.60.40.10">
    <property type="entry name" value="Immunoglobulins"/>
    <property type="match status" value="6"/>
</dbReference>
<feature type="region of interest" description="Disordered" evidence="5">
    <location>
        <begin position="1741"/>
        <end position="1909"/>
    </location>
</feature>
<feature type="region of interest" description="Disordered" evidence="5">
    <location>
        <begin position="1702"/>
        <end position="1723"/>
    </location>
</feature>
<dbReference type="InterPro" id="IPR008160">
    <property type="entry name" value="Collagen"/>
</dbReference>
<sequence length="1942" mass="208519">MSKKQRNKKRLRLEQRRLKAVVAAAAIGTTVGVGTPLHAEEVPLSNVGTEQVDPSVAEKEALMAEESSAEAEVSEKTVSTEEPIETTLVDKASLAQTLDTLNALIEQSANTDTSDKTAESVASYEAVLALARQEQEKATTLITNLAANQAEVDSQNHALIAAISDLSQARAALVVVPPAVETEAKSEATTTPANETPASAPAIEIAPAERTVTLPYKVVYKDVETGETLASENHMATVTTTDAVAETKVTEVASEIAGYELAPNQNPAVVFTARENERNVLNFNLIADKQANEAVVNQGKPAFRASTAVDNDKPYITIERYWGTGDRSYVEMTSTKNGDTVELIYKTGLTRITSDEVELTEDAKKLGLTYDPVANYIRGNVELGVALAVGNYQIGLVSKSDPTVKATALWKVQSHKGFVPRVDATYTGVSGEDLPRSTSYDVTGPSVWIGSGSYDNFERYVKEGSFQSTDGERVQVGREFSDGHNQPATNLRYHDLKVTTTPFGYYIERGTIENATSTTQQYQARFSLLGLDDLSTFSKQLTIAEFKQTGGSAGVELEFIDRSELYPANTYWTLTGNTPEGRYADATHETPYLVNFKKLPDLAGNYYVTFQVTDNLGLTKDFRIDFTTIERSQNGALTNADIKFEGNKDYTLDEPTKVRVPISSEEQELGVITKNKENATLKPVRFPDGTELTADGRLVKKAGAELLPGKYTFDVGVIDGHFGDNAPIRTFEFEVVDAINPISHQVWKEGEPITAIPISMKKNTPLAEIKVIPSDGDTFAVLSANNTDRTIVGYGVTRTTEHKTARVEAKYLNANGETVTVVANFTYEVQPGEETGLELDVTNANQTVVEGSRWENMVITHTEGATLTVDSSKLPAGTRYNARTKTISGRGLYEGTYKIPITVEKDGKSLTKMVNLTVTPGEFVVAPVDETVQVLDSFNYRWDLPENYRISYAKKQGEWDIEPQPFEIPGISIRDLKLNGTPTKATTYETQVTVIRVRADGTKQSANTTFKLTVTPLPHIIEVSNDNQTITRGDSIIPMVVTGTAQATRTLDTDERFGFPKGLIYDSETGIISGIPEKAGTYRFTILSKVHKDLTGESYYDDAKYSQIRKTVTITVLPKPLEIVAPDREVTVLSPIEPIIISHTDGSILDESFVQYLPEGLTYDSATKTISGTPTRAGKYRVYLSANYEGNVQEATEKMFTIKVNPLPASIEVSNNGQTVQLGEPIKAALVTNSEHSSIVGRYLSTALNEEDLVDYIAKEYGLSYDPATKTISGTPKQAGTHRIRLSAQNPDELGRASAETVFEFTVLPDSPISLKVTNDRQFILLGDSVRTLQITNSDNTSLTVDEATLPEGLVYDAATKQITGTPSQTGRYDFVVTATSQDGSKTLTHTVSIDVIKLPKKDDEKVQSADPRINPVIEGTRTVSGTGVPSATVTVTLPDGSMQTAMVGENGIWSIESTTPFVKGQSVTAKQTEADKSPSDAINTTAVPEITKGDKGEKGDTGAQGEKGEKGDTGAQGDKGDKGDTGAQGEKGDKGDTGAQGEKGDKGDTGAQGEKGDKGDTGAQGEKGDKGDTGAQGEKGDKGDTGANGQDGRDGVDGKSPSVVTERGKGTNPAGEEVDGTWVITRDGDGTELSRTFVPDGKKGDKGDQGDKGADGANGRDGVDGKSPTVEAVPGKDTEGHTGIWVIIRDGNGDEVSREFVRDGIDGKSPTVKTESGKNTDGHTGIWVIVIDSNGNEVSRDFVRDGKDGKDGKDGVCTCINKPIPKDPNKPDSGETNKPNEGNPNKPDGEETNKPNEGNPNKPDGGETNKPNEGSPNKPDGGETNKPNEGNPNKPDGGETNKPNEGNPNKPDGGKTNKPGEGDPHKPSLPVSEERKTSTPNMLPITTFGSSMNSTTPQRTAVSPVQLPNTGTETMPFLNLLAFASLGLAGVILSKNRKKEE</sequence>
<evidence type="ECO:0000256" key="4">
    <source>
        <dbReference type="ARBA" id="ARBA00023088"/>
    </source>
</evidence>
<dbReference type="PROSITE" id="PS50847">
    <property type="entry name" value="GRAM_POS_ANCHORING"/>
    <property type="match status" value="1"/>
</dbReference>
<reference evidence="7" key="1">
    <citation type="submission" date="2016-12" db="EMBL/GenBank/DDBJ databases">
        <authorList>
            <person name="Song W.-J."/>
            <person name="Kurnit D.M."/>
        </authorList>
    </citation>
    <scope>NUCLEOTIDE SEQUENCE [LARGE SCALE GENOMIC DNA]</scope>
    <source>
        <strain evidence="7">ATCC 51725</strain>
    </source>
</reference>
<gene>
    <name evidence="8" type="primary">pclA</name>
    <name evidence="7" type="ORF">BU200_03760</name>
    <name evidence="8" type="ORF">NCTC12957_01690</name>
</gene>
<dbReference type="Proteomes" id="UP000186437">
    <property type="component" value="Unassembled WGS sequence"/>
</dbReference>
<reference evidence="9" key="2">
    <citation type="submission" date="2016-12" db="EMBL/GenBank/DDBJ databases">
        <authorList>
            <person name="Gulvik C.A."/>
        </authorList>
    </citation>
    <scope>NUCLEOTIDE SEQUENCE [LARGE SCALE GENOMIC DNA]</scope>
    <source>
        <strain evidence="9">ATCC 51725</strain>
    </source>
</reference>
<dbReference type="PANTHER" id="PTHR24023:SF1082">
    <property type="entry name" value="COLLAGEN TRIPLE HELIX REPEAT"/>
    <property type="match status" value="1"/>
</dbReference>
<dbReference type="Proteomes" id="UP000255213">
    <property type="component" value="Unassembled WGS sequence"/>
</dbReference>
<dbReference type="Pfam" id="PF17936">
    <property type="entry name" value="Big_6"/>
    <property type="match status" value="1"/>
</dbReference>
<dbReference type="Pfam" id="PF05345">
    <property type="entry name" value="He_PIG"/>
    <property type="match status" value="3"/>
</dbReference>
<dbReference type="InterPro" id="IPR019931">
    <property type="entry name" value="LPXTG_anchor"/>
</dbReference>
<dbReference type="GO" id="GO:0031012">
    <property type="term" value="C:extracellular matrix"/>
    <property type="evidence" value="ECO:0007669"/>
    <property type="project" value="TreeGrafter"/>
</dbReference>
<feature type="domain" description="Gram-positive cocci surface proteins LPxTG" evidence="6">
    <location>
        <begin position="1908"/>
        <end position="1942"/>
    </location>
</feature>
<evidence type="ECO:0000259" key="6">
    <source>
        <dbReference type="PROSITE" id="PS50847"/>
    </source>
</evidence>
<dbReference type="NCBIfam" id="TIGR01167">
    <property type="entry name" value="LPXTG_anchor"/>
    <property type="match status" value="1"/>
</dbReference>
<dbReference type="PANTHER" id="PTHR24023">
    <property type="entry name" value="COLLAGEN ALPHA"/>
    <property type="match status" value="1"/>
</dbReference>
<feature type="compositionally biased region" description="Basic and acidic residues" evidence="5">
    <location>
        <begin position="1492"/>
        <end position="1585"/>
    </location>
</feature>
<dbReference type="GO" id="GO:0016020">
    <property type="term" value="C:membrane"/>
    <property type="evidence" value="ECO:0007669"/>
    <property type="project" value="InterPro"/>
</dbReference>
<feature type="compositionally biased region" description="Basic and acidic residues" evidence="5">
    <location>
        <begin position="1641"/>
        <end position="1655"/>
    </location>
</feature>
<protein>
    <submittedName>
        <fullName evidence="8">Putative collagen-like surface-anchored protein</fullName>
    </submittedName>
</protein>
<evidence type="ECO:0000256" key="2">
    <source>
        <dbReference type="ARBA" id="ARBA00022525"/>
    </source>
</evidence>
<feature type="compositionally biased region" description="Basic and acidic residues" evidence="5">
    <location>
        <begin position="1765"/>
        <end position="1776"/>
    </location>
</feature>
<accession>A0A1Q8EE96</accession>
<feature type="compositionally biased region" description="Basic and acidic residues" evidence="5">
    <location>
        <begin position="1853"/>
        <end position="1878"/>
    </location>
</feature>
<evidence type="ECO:0000256" key="5">
    <source>
        <dbReference type="SAM" id="MobiDB-lite"/>
    </source>
</evidence>
<keyword evidence="4" id="KW-0572">Peptidoglycan-anchor</keyword>
<dbReference type="RefSeq" id="WP_075098894.1">
    <property type="nucleotide sequence ID" value="NZ_MSJL01000012.1"/>
</dbReference>
<evidence type="ECO:0000313" key="9">
    <source>
        <dbReference type="Proteomes" id="UP000186437"/>
    </source>
</evidence>
<name>A0A1Q8EE96_STRAI</name>
<evidence type="ECO:0000313" key="8">
    <source>
        <dbReference type="EMBL" id="SUN08101.1"/>
    </source>
</evidence>
<evidence type="ECO:0000313" key="10">
    <source>
        <dbReference type="Proteomes" id="UP000255213"/>
    </source>
</evidence>
<evidence type="ECO:0000256" key="3">
    <source>
        <dbReference type="ARBA" id="ARBA00022729"/>
    </source>
</evidence>
<dbReference type="Pfam" id="PF01391">
    <property type="entry name" value="Collagen"/>
    <property type="match status" value="1"/>
</dbReference>
<proteinExistence type="predicted"/>
<dbReference type="InterPro" id="IPR050149">
    <property type="entry name" value="Collagen_superfamily"/>
</dbReference>
<dbReference type="GO" id="GO:0005509">
    <property type="term" value="F:calcium ion binding"/>
    <property type="evidence" value="ECO:0007669"/>
    <property type="project" value="InterPro"/>
</dbReference>
<keyword evidence="1" id="KW-0134">Cell wall</keyword>
<feature type="region of interest" description="Disordered" evidence="5">
    <location>
        <begin position="1465"/>
        <end position="1683"/>
    </location>
</feature>
<dbReference type="EMBL" id="MSJL01000012">
    <property type="protein sequence ID" value="OLF50093.1"/>
    <property type="molecule type" value="Genomic_DNA"/>
</dbReference>
<keyword evidence="2" id="KW-0964">Secreted</keyword>
<dbReference type="InterPro" id="IPR013783">
    <property type="entry name" value="Ig-like_fold"/>
</dbReference>
<dbReference type="InterPro" id="IPR015919">
    <property type="entry name" value="Cadherin-like_sf"/>
</dbReference>
<dbReference type="SUPFAM" id="SSF49313">
    <property type="entry name" value="Cadherin-like"/>
    <property type="match status" value="2"/>
</dbReference>
<keyword evidence="9" id="KW-1185">Reference proteome</keyword>
<dbReference type="EMBL" id="UHEN01000001">
    <property type="protein sequence ID" value="SUN08101.1"/>
    <property type="molecule type" value="Genomic_DNA"/>
</dbReference>
<dbReference type="OrthoDB" id="2203283at2"/>
<evidence type="ECO:0000313" key="7">
    <source>
        <dbReference type="EMBL" id="OLF50093.1"/>
    </source>
</evidence>
<keyword evidence="3" id="KW-0732">Signal</keyword>
<dbReference type="Pfam" id="PF00746">
    <property type="entry name" value="Gram_pos_anchor"/>
    <property type="match status" value="1"/>
</dbReference>